<gene>
    <name evidence="2" type="ORF">APR42_15810</name>
</gene>
<dbReference type="PIRSF" id="PIRSF021308">
    <property type="entry name" value="UCP021308"/>
    <property type="match status" value="1"/>
</dbReference>
<dbReference type="InterPro" id="IPR014922">
    <property type="entry name" value="YdhG-like"/>
</dbReference>
<dbReference type="RefSeq" id="WP_057481220.1">
    <property type="nucleotide sequence ID" value="NZ_BMWR01000001.1"/>
</dbReference>
<sequence>MAVKSVQEYIETHPIWEKELESLRAIMQNTELEECIKWGAPVYALKGKNVAGIAAFKNHCALWFFNGALLKENTILLHNAQEGKTKALRQIRFEKGDKIEPEILQKYVLEAIQIQREGKEIKPVPSKELVVPSELQAAFKEDKNLETSFQQLTKGKQREYADYISQAKRETTKQSRLEKIKPMIKNGEGLHDKYKNC</sequence>
<protein>
    <recommendedName>
        <fullName evidence="1">YdhG-like domain-containing protein</fullName>
    </recommendedName>
</protein>
<dbReference type="SUPFAM" id="SSF159888">
    <property type="entry name" value="YdhG-like"/>
    <property type="match status" value="1"/>
</dbReference>
<organism evidence="2 3">
    <name type="scientific">Salegentibacter mishustinae</name>
    <dbReference type="NCBI Taxonomy" id="270918"/>
    <lineage>
        <taxon>Bacteria</taxon>
        <taxon>Pseudomonadati</taxon>
        <taxon>Bacteroidota</taxon>
        <taxon>Flavobacteriia</taxon>
        <taxon>Flavobacteriales</taxon>
        <taxon>Flavobacteriaceae</taxon>
        <taxon>Salegentibacter</taxon>
    </lineage>
</organism>
<dbReference type="Proteomes" id="UP000051643">
    <property type="component" value="Unassembled WGS sequence"/>
</dbReference>
<dbReference type="EMBL" id="LKTP01000007">
    <property type="protein sequence ID" value="KRG29598.1"/>
    <property type="molecule type" value="Genomic_DNA"/>
</dbReference>
<evidence type="ECO:0000313" key="3">
    <source>
        <dbReference type="Proteomes" id="UP000051643"/>
    </source>
</evidence>
<dbReference type="Gene3D" id="3.90.1150.200">
    <property type="match status" value="1"/>
</dbReference>
<accession>A0A0Q9ZJY2</accession>
<proteinExistence type="predicted"/>
<dbReference type="AlphaFoldDB" id="A0A0Q9ZJY2"/>
<dbReference type="Pfam" id="PF08818">
    <property type="entry name" value="DUF1801"/>
    <property type="match status" value="1"/>
</dbReference>
<name>A0A0Q9ZJY2_9FLAO</name>
<keyword evidence="3" id="KW-1185">Reference proteome</keyword>
<dbReference type="InterPro" id="IPR016786">
    <property type="entry name" value="YdeI_bac"/>
</dbReference>
<reference evidence="2" key="1">
    <citation type="submission" date="2015-10" db="EMBL/GenBank/DDBJ databases">
        <title>Draft genome sequence of Salegentibacter mishustinae KCTC 12263.</title>
        <authorList>
            <person name="Lin W."/>
            <person name="Zheng Q."/>
        </authorList>
    </citation>
    <scope>NUCLEOTIDE SEQUENCE [LARGE SCALE GENOMIC DNA]</scope>
    <source>
        <strain evidence="2">KCTC 12263</strain>
    </source>
</reference>
<dbReference type="STRING" id="270918.APR42_15810"/>
<dbReference type="Pfam" id="PF13376">
    <property type="entry name" value="OmdA"/>
    <property type="match status" value="1"/>
</dbReference>
<dbReference type="OrthoDB" id="214150at2"/>
<evidence type="ECO:0000259" key="1">
    <source>
        <dbReference type="Pfam" id="PF08818"/>
    </source>
</evidence>
<feature type="domain" description="YdhG-like" evidence="1">
    <location>
        <begin position="16"/>
        <end position="112"/>
    </location>
</feature>
<comment type="caution">
    <text evidence="2">The sequence shown here is derived from an EMBL/GenBank/DDBJ whole genome shotgun (WGS) entry which is preliminary data.</text>
</comment>
<evidence type="ECO:0000313" key="2">
    <source>
        <dbReference type="EMBL" id="KRG29598.1"/>
    </source>
</evidence>